<reference evidence="1" key="1">
    <citation type="journal article" date="2021" name="Proc. Natl. Acad. Sci. U.S.A.">
        <title>A Catalog of Tens of Thousands of Viruses from Human Metagenomes Reveals Hidden Associations with Chronic Diseases.</title>
        <authorList>
            <person name="Tisza M.J."/>
            <person name="Buck C.B."/>
        </authorList>
    </citation>
    <scope>NUCLEOTIDE SEQUENCE</scope>
    <source>
        <strain evidence="1">Ctj0M16</strain>
    </source>
</reference>
<dbReference type="EMBL" id="BK032544">
    <property type="protein sequence ID" value="DAF46772.1"/>
    <property type="molecule type" value="Genomic_DNA"/>
</dbReference>
<proteinExistence type="predicted"/>
<sequence length="323" mass="36877">MTKNNNAYWREREWQLKQLKNDDKFNQELKRYYDQLIVGINKEIDREIASLASRNDTSIDNARAAVTGADISAYESEAQALVHQADLMRAAGHHVTYDDFSDEVNERMRIYNATMRINRLELLKSQIGLRMIECGMQVDQAVQDKVSKDYTDELKRQAGILNVTAKNDQLWTSSDVAKQIVVQFNGATFSQRIWANQDALKATLDAVISVGVIQGKNPRQMARLLKDQVRSTINNHRYVTERIARTESARVQHAAQVKSLTDNGYRWCKWYAEPGACRVCREIADNDNYDKGLGVYPVDKAPEIPVHPNCRCSISAFWSDKDA</sequence>
<name>A0A8S5S6V4_9CAUD</name>
<protein>
    <submittedName>
        <fullName evidence="1">Minor capsid protein</fullName>
    </submittedName>
</protein>
<evidence type="ECO:0000313" key="1">
    <source>
        <dbReference type="EMBL" id="DAF46772.1"/>
    </source>
</evidence>
<organism evidence="1">
    <name type="scientific">Siphoviridae sp. ctj0M16</name>
    <dbReference type="NCBI Taxonomy" id="2827918"/>
    <lineage>
        <taxon>Viruses</taxon>
        <taxon>Duplodnaviria</taxon>
        <taxon>Heunggongvirae</taxon>
        <taxon>Uroviricota</taxon>
        <taxon>Caudoviricetes</taxon>
    </lineage>
</organism>
<accession>A0A8S5S6V4</accession>